<dbReference type="AlphaFoldDB" id="A0A1B8HCN6"/>
<accession>A0A1B8HCN6</accession>
<proteinExistence type="predicted"/>
<reference evidence="1 2" key="1">
    <citation type="submission" date="2016-06" db="EMBL/GenBank/DDBJ databases">
        <authorList>
            <person name="Kjaerup R.B."/>
            <person name="Dalgaard T.S."/>
            <person name="Juul-Madsen H.R."/>
        </authorList>
    </citation>
    <scope>NUCLEOTIDE SEQUENCE [LARGE SCALE GENOMIC DNA]</scope>
    <source>
        <strain evidence="1 2">GCSL-Mp3</strain>
    </source>
</reference>
<dbReference type="Proteomes" id="UP000092247">
    <property type="component" value="Unassembled WGS sequence"/>
</dbReference>
<dbReference type="RefSeq" id="WP_011039631.1">
    <property type="nucleotide sequence ID" value="NZ_LZEX01000015.1"/>
</dbReference>
<sequence length="94" mass="10746">MNKLIILPLVIFLAGCSTTFGLSLDERYQSAYDDVVSEPSQDNMARYMKLSNEVAERDMRKANAAAESATRESDKGFTEYFKQYGSESFKRQKR</sequence>
<evidence type="ECO:0000313" key="1">
    <source>
        <dbReference type="EMBL" id="OBU06826.1"/>
    </source>
</evidence>
<protein>
    <recommendedName>
        <fullName evidence="3">Lipoprotein</fullName>
    </recommendedName>
</protein>
<dbReference type="EMBL" id="LZEX01000015">
    <property type="protein sequence ID" value="OBU06826.1"/>
    <property type="molecule type" value="Genomic_DNA"/>
</dbReference>
<name>A0A1B8HCN6_9GAMM</name>
<comment type="caution">
    <text evidence="1">The sequence shown here is derived from an EMBL/GenBank/DDBJ whole genome shotgun (WGS) entry which is preliminary data.</text>
</comment>
<dbReference type="PROSITE" id="PS51257">
    <property type="entry name" value="PROKAR_LIPOPROTEIN"/>
    <property type="match status" value="1"/>
</dbReference>
<dbReference type="GeneID" id="79719038"/>
<organism evidence="1 2">
    <name type="scientific">Morganella psychrotolerans</name>
    <dbReference type="NCBI Taxonomy" id="368603"/>
    <lineage>
        <taxon>Bacteria</taxon>
        <taxon>Pseudomonadati</taxon>
        <taxon>Pseudomonadota</taxon>
        <taxon>Gammaproteobacteria</taxon>
        <taxon>Enterobacterales</taxon>
        <taxon>Morganellaceae</taxon>
        <taxon>Morganella</taxon>
    </lineage>
</organism>
<evidence type="ECO:0008006" key="3">
    <source>
        <dbReference type="Google" id="ProtNLM"/>
    </source>
</evidence>
<gene>
    <name evidence="1" type="ORF">AYY17_19760</name>
</gene>
<evidence type="ECO:0000313" key="2">
    <source>
        <dbReference type="Proteomes" id="UP000092247"/>
    </source>
</evidence>